<dbReference type="EnsemblPlants" id="AET2Gv21306700.8">
    <property type="protein sequence ID" value="AET2Gv21306700.8"/>
    <property type="gene ID" value="AET2Gv21306700"/>
</dbReference>
<reference evidence="1" key="4">
    <citation type="submission" date="2019-03" db="UniProtKB">
        <authorList>
            <consortium name="EnsemblPlants"/>
        </authorList>
    </citation>
    <scope>IDENTIFICATION</scope>
</reference>
<accession>A0A453DMF7</accession>
<dbReference type="Proteomes" id="UP000015105">
    <property type="component" value="Chromosome 2D"/>
</dbReference>
<dbReference type="AlphaFoldDB" id="A0A453DMF7"/>
<reference evidence="2" key="1">
    <citation type="journal article" date="2014" name="Science">
        <title>Ancient hybridizations among the ancestral genomes of bread wheat.</title>
        <authorList>
            <consortium name="International Wheat Genome Sequencing Consortium,"/>
            <person name="Marcussen T."/>
            <person name="Sandve S.R."/>
            <person name="Heier L."/>
            <person name="Spannagl M."/>
            <person name="Pfeifer M."/>
            <person name="Jakobsen K.S."/>
            <person name="Wulff B.B."/>
            <person name="Steuernagel B."/>
            <person name="Mayer K.F."/>
            <person name="Olsen O.A."/>
        </authorList>
    </citation>
    <scope>NUCLEOTIDE SEQUENCE [LARGE SCALE GENOMIC DNA]</scope>
    <source>
        <strain evidence="2">cv. AL8/78</strain>
    </source>
</reference>
<name>A0A453DMF7_AEGTS</name>
<keyword evidence="2" id="KW-1185">Reference proteome</keyword>
<evidence type="ECO:0000313" key="2">
    <source>
        <dbReference type="Proteomes" id="UP000015105"/>
    </source>
</evidence>
<protein>
    <submittedName>
        <fullName evidence="1">Uncharacterized protein</fullName>
    </submittedName>
</protein>
<reference evidence="2" key="2">
    <citation type="journal article" date="2017" name="Nat. Plants">
        <title>The Aegilops tauschii genome reveals multiple impacts of transposons.</title>
        <authorList>
            <person name="Zhao G."/>
            <person name="Zou C."/>
            <person name="Li K."/>
            <person name="Wang K."/>
            <person name="Li T."/>
            <person name="Gao L."/>
            <person name="Zhang X."/>
            <person name="Wang H."/>
            <person name="Yang Z."/>
            <person name="Liu X."/>
            <person name="Jiang W."/>
            <person name="Mao L."/>
            <person name="Kong X."/>
            <person name="Jiao Y."/>
            <person name="Jia J."/>
        </authorList>
    </citation>
    <scope>NUCLEOTIDE SEQUENCE [LARGE SCALE GENOMIC DNA]</scope>
    <source>
        <strain evidence="2">cv. AL8/78</strain>
    </source>
</reference>
<organism evidence="1 2">
    <name type="scientific">Aegilops tauschii subsp. strangulata</name>
    <name type="common">Goatgrass</name>
    <dbReference type="NCBI Taxonomy" id="200361"/>
    <lineage>
        <taxon>Eukaryota</taxon>
        <taxon>Viridiplantae</taxon>
        <taxon>Streptophyta</taxon>
        <taxon>Embryophyta</taxon>
        <taxon>Tracheophyta</taxon>
        <taxon>Spermatophyta</taxon>
        <taxon>Magnoliopsida</taxon>
        <taxon>Liliopsida</taxon>
        <taxon>Poales</taxon>
        <taxon>Poaceae</taxon>
        <taxon>BOP clade</taxon>
        <taxon>Pooideae</taxon>
        <taxon>Triticodae</taxon>
        <taxon>Triticeae</taxon>
        <taxon>Triticinae</taxon>
        <taxon>Aegilops</taxon>
    </lineage>
</organism>
<reference evidence="1" key="3">
    <citation type="journal article" date="2017" name="Nature">
        <title>Genome sequence of the progenitor of the wheat D genome Aegilops tauschii.</title>
        <authorList>
            <person name="Luo M.C."/>
            <person name="Gu Y.Q."/>
            <person name="Puiu D."/>
            <person name="Wang H."/>
            <person name="Twardziok S.O."/>
            <person name="Deal K.R."/>
            <person name="Huo N."/>
            <person name="Zhu T."/>
            <person name="Wang L."/>
            <person name="Wang Y."/>
            <person name="McGuire P.E."/>
            <person name="Liu S."/>
            <person name="Long H."/>
            <person name="Ramasamy R.K."/>
            <person name="Rodriguez J.C."/>
            <person name="Van S.L."/>
            <person name="Yuan L."/>
            <person name="Wang Z."/>
            <person name="Xia Z."/>
            <person name="Xiao L."/>
            <person name="Anderson O.D."/>
            <person name="Ouyang S."/>
            <person name="Liang Y."/>
            <person name="Zimin A.V."/>
            <person name="Pertea G."/>
            <person name="Qi P."/>
            <person name="Bennetzen J.L."/>
            <person name="Dai X."/>
            <person name="Dawson M.W."/>
            <person name="Muller H.G."/>
            <person name="Kugler K."/>
            <person name="Rivarola-Duarte L."/>
            <person name="Spannagl M."/>
            <person name="Mayer K.F.X."/>
            <person name="Lu F.H."/>
            <person name="Bevan M.W."/>
            <person name="Leroy P."/>
            <person name="Li P."/>
            <person name="You F.M."/>
            <person name="Sun Q."/>
            <person name="Liu Z."/>
            <person name="Lyons E."/>
            <person name="Wicker T."/>
            <person name="Salzberg S.L."/>
            <person name="Devos K.M."/>
            <person name="Dvorak J."/>
        </authorList>
    </citation>
    <scope>NUCLEOTIDE SEQUENCE [LARGE SCALE GENOMIC DNA]</scope>
    <source>
        <strain evidence="1">cv. AL8/78</strain>
    </source>
</reference>
<reference evidence="1" key="5">
    <citation type="journal article" date="2021" name="G3 (Bethesda)">
        <title>Aegilops tauschii genome assembly Aet v5.0 features greater sequence contiguity and improved annotation.</title>
        <authorList>
            <person name="Wang L."/>
            <person name="Zhu T."/>
            <person name="Rodriguez J.C."/>
            <person name="Deal K.R."/>
            <person name="Dubcovsky J."/>
            <person name="McGuire P.E."/>
            <person name="Lux T."/>
            <person name="Spannagl M."/>
            <person name="Mayer K.F.X."/>
            <person name="Baldrich P."/>
            <person name="Meyers B.C."/>
            <person name="Huo N."/>
            <person name="Gu Y.Q."/>
            <person name="Zhou H."/>
            <person name="Devos K.M."/>
            <person name="Bennetzen J.L."/>
            <person name="Unver T."/>
            <person name="Budak H."/>
            <person name="Gulick P.J."/>
            <person name="Galiba G."/>
            <person name="Kalapos B."/>
            <person name="Nelson D.R."/>
            <person name="Li P."/>
            <person name="You F.M."/>
            <person name="Luo M.C."/>
            <person name="Dvorak J."/>
        </authorList>
    </citation>
    <scope>NUCLEOTIDE SEQUENCE [LARGE SCALE GENOMIC DNA]</scope>
    <source>
        <strain evidence="1">cv. AL8/78</strain>
    </source>
</reference>
<dbReference type="Gramene" id="AET2Gv21306700.8">
    <property type="protein sequence ID" value="AET2Gv21306700.8"/>
    <property type="gene ID" value="AET2Gv21306700"/>
</dbReference>
<sequence length="66" mass="7737">MPRIMMSNYGHILYFSHNRNQDCGVDKISKIFCIPIHCPFLGDIYCIYSINLLHIIYHAWCSSLDT</sequence>
<evidence type="ECO:0000313" key="1">
    <source>
        <dbReference type="EnsemblPlants" id="AET2Gv21306700.8"/>
    </source>
</evidence>
<proteinExistence type="predicted"/>